<feature type="transmembrane region" description="Helical" evidence="1">
    <location>
        <begin position="36"/>
        <end position="54"/>
    </location>
</feature>
<sequence length="217" mass="22584">MARVKIIKALGLLYAVPLALLVVGVVGGLVLGEGLYLAAFAVGAAATLAVVVARANGRALGGWKQAAVATVVLVAAGLLPLRADNQDLLTAEGLEAGLDELRGVATTYDLIAIGDDYLRGQRGDRALIYRDGDLQPVPRDMTGPDPEYAFDLREVDFGAIPGLVGLARQRFPDATGEAEVRITRPPGGGPVEITVLVERSGPERRGELVADAAGNPR</sequence>
<reference evidence="2" key="1">
    <citation type="submission" date="2022-01" db="EMBL/GenBank/DDBJ databases">
        <title>PSI-footprinting approach for the identification of protein synthesis inhibitor producers.</title>
        <authorList>
            <person name="Handel F."/>
            <person name="Kulik A."/>
            <person name="Wex K.W."/>
            <person name="Berscheid A."/>
            <person name="Saur J.S."/>
            <person name="Winkler A."/>
            <person name="Wibberg D."/>
            <person name="Kalinowski J."/>
            <person name="Broetz-Oesterhelt H."/>
            <person name="Mast Y."/>
        </authorList>
    </citation>
    <scope>NUCLEOTIDE SEQUENCE</scope>
    <source>
        <strain evidence="2">KNN 49.3e</strain>
    </source>
</reference>
<accession>A0ABY4NT61</accession>
<keyword evidence="1" id="KW-0472">Membrane</keyword>
<keyword evidence="3" id="KW-1185">Reference proteome</keyword>
<dbReference type="EMBL" id="CP091196">
    <property type="protein sequence ID" value="UQS23266.1"/>
    <property type="molecule type" value="Genomic_DNA"/>
</dbReference>
<keyword evidence="1" id="KW-0812">Transmembrane</keyword>
<gene>
    <name evidence="2" type="ORF">L1857_10780</name>
</gene>
<evidence type="ECO:0000313" key="2">
    <source>
        <dbReference type="EMBL" id="UQS23266.1"/>
    </source>
</evidence>
<proteinExistence type="predicted"/>
<dbReference type="RefSeq" id="WP_143266235.1">
    <property type="nucleotide sequence ID" value="NZ_CP091196.1"/>
</dbReference>
<keyword evidence="1" id="KW-1133">Transmembrane helix</keyword>
<name>A0ABY4NT61_9PSEU</name>
<organism evidence="2 3">
    <name type="scientific">Amycolatopsis thermalba</name>
    <dbReference type="NCBI Taxonomy" id="944492"/>
    <lineage>
        <taxon>Bacteria</taxon>
        <taxon>Bacillati</taxon>
        <taxon>Actinomycetota</taxon>
        <taxon>Actinomycetes</taxon>
        <taxon>Pseudonocardiales</taxon>
        <taxon>Pseudonocardiaceae</taxon>
        <taxon>Amycolatopsis</taxon>
    </lineage>
</organism>
<evidence type="ECO:0000256" key="1">
    <source>
        <dbReference type="SAM" id="Phobius"/>
    </source>
</evidence>
<dbReference type="Proteomes" id="UP000830158">
    <property type="component" value="Chromosome"/>
</dbReference>
<feature type="transmembrane region" description="Helical" evidence="1">
    <location>
        <begin position="66"/>
        <end position="83"/>
    </location>
</feature>
<protein>
    <submittedName>
        <fullName evidence="2">Uncharacterized protein</fullName>
    </submittedName>
</protein>
<feature type="transmembrane region" description="Helical" evidence="1">
    <location>
        <begin position="12"/>
        <end position="30"/>
    </location>
</feature>
<evidence type="ECO:0000313" key="3">
    <source>
        <dbReference type="Proteomes" id="UP000830158"/>
    </source>
</evidence>